<gene>
    <name evidence="1" type="ORF">CY34DRAFT_728374</name>
</gene>
<reference evidence="2" key="2">
    <citation type="submission" date="2015-01" db="EMBL/GenBank/DDBJ databases">
        <title>Evolutionary Origins and Diversification of the Mycorrhizal Mutualists.</title>
        <authorList>
            <consortium name="DOE Joint Genome Institute"/>
            <consortium name="Mycorrhizal Genomics Consortium"/>
            <person name="Kohler A."/>
            <person name="Kuo A."/>
            <person name="Nagy L.G."/>
            <person name="Floudas D."/>
            <person name="Copeland A."/>
            <person name="Barry K.W."/>
            <person name="Cichocki N."/>
            <person name="Veneault-Fourrey C."/>
            <person name="LaButti K."/>
            <person name="Lindquist E.A."/>
            <person name="Lipzen A."/>
            <person name="Lundell T."/>
            <person name="Morin E."/>
            <person name="Murat C."/>
            <person name="Riley R."/>
            <person name="Ohm R."/>
            <person name="Sun H."/>
            <person name="Tunlid A."/>
            <person name="Henrissat B."/>
            <person name="Grigoriev I.V."/>
            <person name="Hibbett D.S."/>
            <person name="Martin F."/>
        </authorList>
    </citation>
    <scope>NUCLEOTIDE SEQUENCE [LARGE SCALE GENOMIC DNA]</scope>
    <source>
        <strain evidence="2">UH-Slu-Lm8-n1</strain>
    </source>
</reference>
<name>A0A0D0AZF9_9AGAM</name>
<dbReference type="Proteomes" id="UP000054485">
    <property type="component" value="Unassembled WGS sequence"/>
</dbReference>
<dbReference type="EMBL" id="KN835220">
    <property type="protein sequence ID" value="KIK43149.1"/>
    <property type="molecule type" value="Genomic_DNA"/>
</dbReference>
<accession>A0A0D0AZF9</accession>
<proteinExistence type="predicted"/>
<dbReference type="AlphaFoldDB" id="A0A0D0AZF9"/>
<sequence length="74" mass="8343">MTLGRHWQCACCSYLSYPTKRLSVQLSSSVPFKDIGGNDGHDPLESFKDSAVHFYLPTIRYSLLREGHQEASLP</sequence>
<evidence type="ECO:0000313" key="1">
    <source>
        <dbReference type="EMBL" id="KIK43149.1"/>
    </source>
</evidence>
<protein>
    <submittedName>
        <fullName evidence="1">Uncharacterized protein</fullName>
    </submittedName>
</protein>
<dbReference type="InParanoid" id="A0A0D0AZF9"/>
<evidence type="ECO:0000313" key="2">
    <source>
        <dbReference type="Proteomes" id="UP000054485"/>
    </source>
</evidence>
<dbReference type="HOGENOM" id="CLU_2689476_0_0_1"/>
<keyword evidence="2" id="KW-1185">Reference proteome</keyword>
<organism evidence="1 2">
    <name type="scientific">Suillus luteus UH-Slu-Lm8-n1</name>
    <dbReference type="NCBI Taxonomy" id="930992"/>
    <lineage>
        <taxon>Eukaryota</taxon>
        <taxon>Fungi</taxon>
        <taxon>Dikarya</taxon>
        <taxon>Basidiomycota</taxon>
        <taxon>Agaricomycotina</taxon>
        <taxon>Agaricomycetes</taxon>
        <taxon>Agaricomycetidae</taxon>
        <taxon>Boletales</taxon>
        <taxon>Suillineae</taxon>
        <taxon>Suillaceae</taxon>
        <taxon>Suillus</taxon>
    </lineage>
</organism>
<reference evidence="1 2" key="1">
    <citation type="submission" date="2014-04" db="EMBL/GenBank/DDBJ databases">
        <authorList>
            <consortium name="DOE Joint Genome Institute"/>
            <person name="Kuo A."/>
            <person name="Ruytinx J."/>
            <person name="Rineau F."/>
            <person name="Colpaert J."/>
            <person name="Kohler A."/>
            <person name="Nagy L.G."/>
            <person name="Floudas D."/>
            <person name="Copeland A."/>
            <person name="Barry K.W."/>
            <person name="Cichocki N."/>
            <person name="Veneault-Fourrey C."/>
            <person name="LaButti K."/>
            <person name="Lindquist E.A."/>
            <person name="Lipzen A."/>
            <person name="Lundell T."/>
            <person name="Morin E."/>
            <person name="Murat C."/>
            <person name="Sun H."/>
            <person name="Tunlid A."/>
            <person name="Henrissat B."/>
            <person name="Grigoriev I.V."/>
            <person name="Hibbett D.S."/>
            <person name="Martin F."/>
            <person name="Nordberg H.P."/>
            <person name="Cantor M.N."/>
            <person name="Hua S.X."/>
        </authorList>
    </citation>
    <scope>NUCLEOTIDE SEQUENCE [LARGE SCALE GENOMIC DNA]</scope>
    <source>
        <strain evidence="1 2">UH-Slu-Lm8-n1</strain>
    </source>
</reference>